<feature type="compositionally biased region" description="Basic residues" evidence="1">
    <location>
        <begin position="16"/>
        <end position="35"/>
    </location>
</feature>
<dbReference type="AlphaFoldDB" id="A0A2I1HKF7"/>
<comment type="caution">
    <text evidence="2">The sequence shown here is derived from an EMBL/GenBank/DDBJ whole genome shotgun (WGS) entry which is preliminary data.</text>
</comment>
<proteinExistence type="predicted"/>
<feature type="region of interest" description="Disordered" evidence="1">
    <location>
        <begin position="1"/>
        <end position="47"/>
    </location>
</feature>
<dbReference type="Proteomes" id="UP000234323">
    <property type="component" value="Unassembled WGS sequence"/>
</dbReference>
<evidence type="ECO:0000256" key="1">
    <source>
        <dbReference type="SAM" id="MobiDB-lite"/>
    </source>
</evidence>
<evidence type="ECO:0000313" key="3">
    <source>
        <dbReference type="Proteomes" id="UP000234323"/>
    </source>
</evidence>
<dbReference type="EMBL" id="LLXI01003503">
    <property type="protein sequence ID" value="PKY59351.1"/>
    <property type="molecule type" value="Genomic_DNA"/>
</dbReference>
<name>A0A2I1HKF7_9GLOM</name>
<reference evidence="2 3" key="1">
    <citation type="submission" date="2015-10" db="EMBL/GenBank/DDBJ databases">
        <title>Genome analyses suggest a sexual origin of heterokaryosis in a supposedly ancient asexual fungus.</title>
        <authorList>
            <person name="Ropars J."/>
            <person name="Sedzielewska K."/>
            <person name="Noel J."/>
            <person name="Charron P."/>
            <person name="Farinelli L."/>
            <person name="Marton T."/>
            <person name="Kruger M."/>
            <person name="Pelin A."/>
            <person name="Brachmann A."/>
            <person name="Corradi N."/>
        </authorList>
    </citation>
    <scope>NUCLEOTIDE SEQUENCE [LARGE SCALE GENOMIC DNA]</scope>
    <source>
        <strain evidence="2 3">A4</strain>
    </source>
</reference>
<sequence>MSSFHEIFETETSEQRKKRLHKESQAHYRKRQRTKYRAEEKDCNSNQTSPTFAICCAGSKISLPPLLEPPSYLLNLYTSSTYVRGWRIGDNQKIVFLSVLIINE</sequence>
<gene>
    <name evidence="2" type="ORF">RhiirA4_482012</name>
</gene>
<accession>A0A2I1HKF7</accession>
<keyword evidence="3" id="KW-1185">Reference proteome</keyword>
<protein>
    <submittedName>
        <fullName evidence="2">Uncharacterized protein</fullName>
    </submittedName>
</protein>
<organism evidence="2 3">
    <name type="scientific">Rhizophagus irregularis</name>
    <dbReference type="NCBI Taxonomy" id="588596"/>
    <lineage>
        <taxon>Eukaryota</taxon>
        <taxon>Fungi</taxon>
        <taxon>Fungi incertae sedis</taxon>
        <taxon>Mucoromycota</taxon>
        <taxon>Glomeromycotina</taxon>
        <taxon>Glomeromycetes</taxon>
        <taxon>Glomerales</taxon>
        <taxon>Glomeraceae</taxon>
        <taxon>Rhizophagus</taxon>
    </lineage>
</organism>
<evidence type="ECO:0000313" key="2">
    <source>
        <dbReference type="EMBL" id="PKY59351.1"/>
    </source>
</evidence>